<dbReference type="InterPro" id="IPR002477">
    <property type="entry name" value="Peptidoglycan-bd-like"/>
</dbReference>
<dbReference type="Pfam" id="PF13539">
    <property type="entry name" value="Peptidase_M15_4"/>
    <property type="match status" value="1"/>
</dbReference>
<evidence type="ECO:0000259" key="2">
    <source>
        <dbReference type="Pfam" id="PF13539"/>
    </source>
</evidence>
<evidence type="ECO:0000259" key="1">
    <source>
        <dbReference type="Pfam" id="PF01471"/>
    </source>
</evidence>
<dbReference type="GO" id="GO:0008233">
    <property type="term" value="F:peptidase activity"/>
    <property type="evidence" value="ECO:0007669"/>
    <property type="project" value="InterPro"/>
</dbReference>
<dbReference type="Gene3D" id="1.10.101.10">
    <property type="entry name" value="PGBD-like superfamily/PGBD"/>
    <property type="match status" value="1"/>
</dbReference>
<reference evidence="3 5" key="1">
    <citation type="journal article" date="2015" name="Int. J. Syst. Evol. Microbiol.">
        <title>Bacillus glycinifermentans sp. nov., isolated from fermented soybean paste.</title>
        <authorList>
            <person name="Kim S.J."/>
            <person name="Dunlap C.A."/>
            <person name="Kwon S.W."/>
            <person name="Rooney A.P."/>
        </authorList>
    </citation>
    <scope>NUCLEOTIDE SEQUENCE [LARGE SCALE GENOMIC DNA]</scope>
    <source>
        <strain evidence="3 5">GO-13</strain>
    </source>
</reference>
<reference evidence="4 6" key="3">
    <citation type="submission" date="2023-03" db="EMBL/GenBank/DDBJ databases">
        <title>Agriculturally important microbes genome sequencing.</title>
        <authorList>
            <person name="Dunlap C."/>
        </authorList>
    </citation>
    <scope>NUCLEOTIDE SEQUENCE [LARGE SCALE GENOMIC DNA]</scope>
    <source>
        <strain evidence="4 6">CBP-3203</strain>
    </source>
</reference>
<feature type="domain" description="Peptidoglycan binding-like" evidence="1">
    <location>
        <begin position="172"/>
        <end position="233"/>
    </location>
</feature>
<evidence type="ECO:0000313" key="6">
    <source>
        <dbReference type="Proteomes" id="UP001341297"/>
    </source>
</evidence>
<evidence type="ECO:0000313" key="5">
    <source>
        <dbReference type="Proteomes" id="UP000036168"/>
    </source>
</evidence>
<dbReference type="EMBL" id="LECW02000067">
    <property type="protein sequence ID" value="KRT88327.1"/>
    <property type="molecule type" value="Genomic_DNA"/>
</dbReference>
<accession>A0A0T6BIK0</accession>
<name>A0A0T6BIK0_9BACI</name>
<proteinExistence type="predicted"/>
<dbReference type="InterPro" id="IPR036366">
    <property type="entry name" value="PGBDSf"/>
</dbReference>
<gene>
    <name evidence="3" type="ORF">AB447_207975</name>
    <name evidence="4" type="ORF">P8828_00610</name>
</gene>
<dbReference type="SUPFAM" id="SSF55166">
    <property type="entry name" value="Hedgehog/DD-peptidase"/>
    <property type="match status" value="1"/>
</dbReference>
<dbReference type="AlphaFoldDB" id="A0A0T6BIK0"/>
<sequence>MAWKPTYDSRNRENIAKLADNTKAAALKWYDYLIANKIDLLIYETIRTEAQQRENVAKGASQTMKSYHLVGQALDFVPVDGKKTLWNGYGSADVKKAVAYAKKLGFEWGGDWKGFVDKPHLQFNYKGYGTDTFGKKSVSKPASSAPKKSGSSKKAFTLPGGIYKYKSPMMKGNAVRQIQEACAAVYFYPDKGAKNNGIDGYYGPKTANAVKRFQMMHGLAADGIYGPKTKAKLAAALKKAGYSVN</sequence>
<dbReference type="Gene3D" id="3.30.1380.10">
    <property type="match status" value="1"/>
</dbReference>
<protein>
    <submittedName>
        <fullName evidence="4">Peptidoglycan-binding protein</fullName>
    </submittedName>
</protein>
<keyword evidence="6" id="KW-1185">Reference proteome</keyword>
<dbReference type="Pfam" id="PF01471">
    <property type="entry name" value="PG_binding_1"/>
    <property type="match status" value="1"/>
</dbReference>
<dbReference type="Proteomes" id="UP000036168">
    <property type="component" value="Unassembled WGS sequence"/>
</dbReference>
<organism evidence="3 5">
    <name type="scientific">Bacillus glycinifermentans</name>
    <dbReference type="NCBI Taxonomy" id="1664069"/>
    <lineage>
        <taxon>Bacteria</taxon>
        <taxon>Bacillati</taxon>
        <taxon>Bacillota</taxon>
        <taxon>Bacilli</taxon>
        <taxon>Bacillales</taxon>
        <taxon>Bacillaceae</taxon>
        <taxon>Bacillus</taxon>
    </lineage>
</organism>
<comment type="caution">
    <text evidence="3">The sequence shown here is derived from an EMBL/GenBank/DDBJ whole genome shotgun (WGS) entry which is preliminary data.</text>
</comment>
<evidence type="ECO:0000313" key="3">
    <source>
        <dbReference type="EMBL" id="KRT88327.1"/>
    </source>
</evidence>
<dbReference type="InterPro" id="IPR009045">
    <property type="entry name" value="Zn_M74/Hedgehog-like"/>
</dbReference>
<dbReference type="OrthoDB" id="9799970at2"/>
<feature type="domain" description="Peptidase M15C" evidence="2">
    <location>
        <begin position="61"/>
        <end position="122"/>
    </location>
</feature>
<dbReference type="RefSeq" id="WP_048355880.1">
    <property type="nucleotide sequence ID" value="NZ_JARRTL010000003.1"/>
</dbReference>
<dbReference type="EMBL" id="JARRTL010000003">
    <property type="protein sequence ID" value="MEC0483361.1"/>
    <property type="molecule type" value="Genomic_DNA"/>
</dbReference>
<dbReference type="CDD" id="cd14845">
    <property type="entry name" value="L-Ala-D-Glu_peptidase_like"/>
    <property type="match status" value="1"/>
</dbReference>
<reference evidence="3" key="2">
    <citation type="submission" date="2015-10" db="EMBL/GenBank/DDBJ databases">
        <authorList>
            <person name="Gilbert D.G."/>
        </authorList>
    </citation>
    <scope>NUCLEOTIDE SEQUENCE</scope>
    <source>
        <strain evidence="3">GO-13</strain>
    </source>
</reference>
<dbReference type="InterPro" id="IPR039561">
    <property type="entry name" value="Peptidase_M15C"/>
</dbReference>
<dbReference type="InterPro" id="IPR036365">
    <property type="entry name" value="PGBD-like_sf"/>
</dbReference>
<dbReference type="SUPFAM" id="SSF47090">
    <property type="entry name" value="PGBD-like"/>
    <property type="match status" value="1"/>
</dbReference>
<evidence type="ECO:0000313" key="4">
    <source>
        <dbReference type="EMBL" id="MEC0483361.1"/>
    </source>
</evidence>
<dbReference type="Proteomes" id="UP001341297">
    <property type="component" value="Unassembled WGS sequence"/>
</dbReference>